<dbReference type="RefSeq" id="WP_006582800.1">
    <property type="nucleotide sequence ID" value="NZ_CM001377.1"/>
</dbReference>
<dbReference type="PANTHER" id="PTHR43103">
    <property type="entry name" value="NUCLEOSIDE-DIPHOSPHATE-SUGAR EPIMERASE"/>
    <property type="match status" value="1"/>
</dbReference>
<dbReference type="Proteomes" id="UP000005730">
    <property type="component" value="Chromosome"/>
</dbReference>
<evidence type="ECO:0000256" key="3">
    <source>
        <dbReference type="ARBA" id="ARBA00023277"/>
    </source>
</evidence>
<feature type="active site" description="Proton acceptor" evidence="4">
    <location>
        <position position="179"/>
    </location>
</feature>
<dbReference type="PANTHER" id="PTHR43103:SF3">
    <property type="entry name" value="ADP-L-GLYCERO-D-MANNO-HEPTOSE-6-EPIMERASE"/>
    <property type="match status" value="1"/>
</dbReference>
<keyword evidence="7" id="KW-1185">Reference proteome</keyword>
<dbReference type="Pfam" id="PF01370">
    <property type="entry name" value="Epimerase"/>
    <property type="match status" value="1"/>
</dbReference>
<protein>
    <recommendedName>
        <fullName evidence="4">ADP-L-glycero-D-manno-heptose-6-epimerase</fullName>
        <ecNumber evidence="4">5.1.3.20</ecNumber>
    </recommendedName>
    <alternativeName>
        <fullName evidence="4">ADP-L-glycero-beta-D-manno-heptose-6-epimerase</fullName>
        <shortName evidence="4">ADP-glyceromanno-heptose 6-epimerase</shortName>
        <shortName evidence="4">ADP-hep 6-epimerase</shortName>
        <shortName evidence="4">AGME</shortName>
    </alternativeName>
</protein>
<keyword evidence="1 4" id="KW-0521">NADP</keyword>
<dbReference type="CDD" id="cd05248">
    <property type="entry name" value="ADP_GME_SDR_e"/>
    <property type="match status" value="1"/>
</dbReference>
<comment type="similarity">
    <text evidence="4">Belongs to the NAD(P)-dependent epimerase/dehydratase family. HldD subfamily.</text>
</comment>
<dbReference type="HOGENOM" id="CLU_007383_1_3_0"/>
<dbReference type="NCBIfam" id="TIGR02197">
    <property type="entry name" value="heptose_epim"/>
    <property type="match status" value="1"/>
</dbReference>
<comment type="subunit">
    <text evidence="4">Homopentamer.</text>
</comment>
<dbReference type="GO" id="GO:0050661">
    <property type="term" value="F:NADP binding"/>
    <property type="evidence" value="ECO:0007669"/>
    <property type="project" value="InterPro"/>
</dbReference>
<evidence type="ECO:0000313" key="6">
    <source>
        <dbReference type="EMBL" id="EHM09308.1"/>
    </source>
</evidence>
<dbReference type="InterPro" id="IPR011912">
    <property type="entry name" value="Heptose_epim"/>
</dbReference>
<dbReference type="Gene3D" id="3.90.25.10">
    <property type="entry name" value="UDP-galactose 4-epimerase, domain 1"/>
    <property type="match status" value="1"/>
</dbReference>
<evidence type="ECO:0000256" key="2">
    <source>
        <dbReference type="ARBA" id="ARBA00023235"/>
    </source>
</evidence>
<feature type="binding site" evidence="4">
    <location>
        <begin position="31"/>
        <end position="32"/>
    </location>
    <ligand>
        <name>NADP(+)</name>
        <dbReference type="ChEBI" id="CHEBI:58349"/>
    </ligand>
</feature>
<comment type="domain">
    <text evidence="4">Contains a large N-terminal NADP-binding domain, and a smaller C-terminal substrate-binding domain.</text>
</comment>
<dbReference type="STRING" id="926567.TheveDRAFT_0121"/>
<feature type="binding site" evidence="4">
    <location>
        <position position="93"/>
    </location>
    <ligand>
        <name>NADP(+)</name>
        <dbReference type="ChEBI" id="CHEBI:58349"/>
    </ligand>
</feature>
<comment type="catalytic activity">
    <reaction evidence="4">
        <text>ADP-D-glycero-beta-D-manno-heptose = ADP-L-glycero-beta-D-manno-heptose</text>
        <dbReference type="Rhea" id="RHEA:17577"/>
        <dbReference type="ChEBI" id="CHEBI:59967"/>
        <dbReference type="ChEBI" id="CHEBI:61506"/>
        <dbReference type="EC" id="5.1.3.20"/>
    </reaction>
</comment>
<feature type="binding site" evidence="4">
    <location>
        <position position="279"/>
    </location>
    <ligand>
        <name>substrate</name>
    </ligand>
</feature>
<dbReference type="HAMAP" id="MF_01601">
    <property type="entry name" value="Heptose_epimerase"/>
    <property type="match status" value="1"/>
</dbReference>
<comment type="cofactor">
    <cofactor evidence="4">
        <name>NADP(+)</name>
        <dbReference type="ChEBI" id="CHEBI:58349"/>
    </cofactor>
    <text evidence="4">Binds 1 NADP(+) per subunit.</text>
</comment>
<feature type="binding site" evidence="4">
    <location>
        <position position="145"/>
    </location>
    <ligand>
        <name>NADP(+)</name>
        <dbReference type="ChEBI" id="CHEBI:58349"/>
    </ligand>
</feature>
<dbReference type="UniPathway" id="UPA00356">
    <property type="reaction ID" value="UER00440"/>
</dbReference>
<dbReference type="AlphaFoldDB" id="H0UN29"/>
<keyword evidence="2 4" id="KW-0413">Isomerase</keyword>
<organism evidence="6 7">
    <name type="scientific">Thermanaerovibrio velox DSM 12556</name>
    <dbReference type="NCBI Taxonomy" id="926567"/>
    <lineage>
        <taxon>Bacteria</taxon>
        <taxon>Thermotogati</taxon>
        <taxon>Synergistota</taxon>
        <taxon>Synergistia</taxon>
        <taxon>Synergistales</taxon>
        <taxon>Synergistaceae</taxon>
        <taxon>Thermanaerovibrio</taxon>
    </lineage>
</organism>
<name>H0UN29_9BACT</name>
<feature type="domain" description="NAD-dependent epimerase/dehydratase" evidence="5">
    <location>
        <begin position="2"/>
        <end position="243"/>
    </location>
</feature>
<dbReference type="OrthoDB" id="9811743at2"/>
<sequence length="322" mass="36563">MIIVTGGAGFIGSNIIKGLNQMGFEDILVVDRLGSSDKYRNLTDLKFNNYLNKDRFRQMLRENRLAHEDIQVVFHQGACSNTMEMDGDYMMDNNLSYSVELLDFCLERRIPFIYASSAAVYGSGRMGFREERSCEGPLNPYGLSKLIFDNHVRSRLKSASSPVVGLRYFNVFGPNEFHKGKMASVAYHFYNQLTATGKARLFKGTDGYGHGEQRRDFVYVKDVVRVNLWFWTNGGPSGIYNCGTGTSRTFNHVAQGLIRVLGRGEVQYVDFPDSLRGRYQNHTEADLTRLREAGCPHRFTPLEEALEDYCRFLAENQDRAGA</sequence>
<evidence type="ECO:0000259" key="5">
    <source>
        <dbReference type="Pfam" id="PF01370"/>
    </source>
</evidence>
<feature type="binding site" evidence="4">
    <location>
        <position position="171"/>
    </location>
    <ligand>
        <name>NADP(+)</name>
        <dbReference type="ChEBI" id="CHEBI:58349"/>
    </ligand>
</feature>
<comment type="function">
    <text evidence="4">Catalyzes the interconversion between ADP-D-glycero-beta-D-manno-heptose and ADP-L-glycero-beta-D-manno-heptose via an epimerization at carbon 6 of the heptose.</text>
</comment>
<evidence type="ECO:0000256" key="4">
    <source>
        <dbReference type="HAMAP-Rule" id="MF_01601"/>
    </source>
</evidence>
<dbReference type="eggNOG" id="COG0451">
    <property type="taxonomic scope" value="Bacteria"/>
</dbReference>
<feature type="binding site" evidence="4">
    <location>
        <position position="181"/>
    </location>
    <ligand>
        <name>substrate</name>
    </ligand>
</feature>
<feature type="binding site" evidence="4">
    <location>
        <position position="179"/>
    </location>
    <ligand>
        <name>NADP(+)</name>
        <dbReference type="ChEBI" id="CHEBI:58349"/>
    </ligand>
</feature>
<dbReference type="GO" id="GO:0005975">
    <property type="term" value="P:carbohydrate metabolic process"/>
    <property type="evidence" value="ECO:0007669"/>
    <property type="project" value="UniProtKB-UniRule"/>
</dbReference>
<dbReference type="EMBL" id="CM001377">
    <property type="protein sequence ID" value="EHM09308.1"/>
    <property type="molecule type" value="Genomic_DNA"/>
</dbReference>
<dbReference type="InterPro" id="IPR036291">
    <property type="entry name" value="NAD(P)-bd_dom_sf"/>
</dbReference>
<comment type="pathway">
    <text evidence="4">Nucleotide-sugar biosynthesis; ADP-L-glycero-beta-D-manno-heptose biosynthesis; ADP-L-glycero-beta-D-manno-heptose from D-glycero-beta-D-manno-heptose 7-phosphate: step 4/4.</text>
</comment>
<proteinExistence type="inferred from homology"/>
<evidence type="ECO:0000256" key="1">
    <source>
        <dbReference type="ARBA" id="ARBA00022857"/>
    </source>
</evidence>
<dbReference type="EC" id="5.1.3.20" evidence="4"/>
<feature type="binding site" evidence="4">
    <location>
        <begin position="202"/>
        <end position="205"/>
    </location>
    <ligand>
        <name>substrate</name>
    </ligand>
</feature>
<keyword evidence="3 4" id="KW-0119">Carbohydrate metabolism</keyword>
<evidence type="ECO:0000313" key="7">
    <source>
        <dbReference type="Proteomes" id="UP000005730"/>
    </source>
</evidence>
<dbReference type="InterPro" id="IPR001509">
    <property type="entry name" value="Epimerase_deHydtase"/>
</dbReference>
<dbReference type="SUPFAM" id="SSF51735">
    <property type="entry name" value="NAD(P)-binding Rossmann-fold domains"/>
    <property type="match status" value="1"/>
</dbReference>
<feature type="binding site" evidence="4">
    <location>
        <position position="170"/>
    </location>
    <ligand>
        <name>substrate</name>
    </ligand>
</feature>
<feature type="binding site" evidence="4">
    <location>
        <position position="53"/>
    </location>
    <ligand>
        <name>NADP(+)</name>
        <dbReference type="ChEBI" id="CHEBI:58349"/>
    </ligand>
</feature>
<dbReference type="GO" id="GO:0008712">
    <property type="term" value="F:ADP-glyceromanno-heptose 6-epimerase activity"/>
    <property type="evidence" value="ECO:0007669"/>
    <property type="project" value="UniProtKB-UniRule"/>
</dbReference>
<feature type="binding site" evidence="4">
    <location>
        <position position="38"/>
    </location>
    <ligand>
        <name>NADP(+)</name>
        <dbReference type="ChEBI" id="CHEBI:58349"/>
    </ligand>
</feature>
<dbReference type="Gene3D" id="3.40.50.720">
    <property type="entry name" value="NAD(P)-binding Rossmann-like Domain"/>
    <property type="match status" value="1"/>
</dbReference>
<feature type="binding site" evidence="4">
    <location>
        <begin position="76"/>
        <end position="80"/>
    </location>
    <ligand>
        <name>NADP(+)</name>
        <dbReference type="ChEBI" id="CHEBI:58349"/>
    </ligand>
</feature>
<feature type="binding site" evidence="4">
    <location>
        <position position="215"/>
    </location>
    <ligand>
        <name>substrate</name>
    </ligand>
</feature>
<accession>H0UN29</accession>
<reference evidence="6 7" key="1">
    <citation type="submission" date="2011-10" db="EMBL/GenBank/DDBJ databases">
        <title>The Noncontiguous Finished genome of Thermanaerovibrio velox DSM 12556.</title>
        <authorList>
            <consortium name="US DOE Joint Genome Institute (JGI-PGF)"/>
            <person name="Lucas S."/>
            <person name="Copeland A."/>
            <person name="Lapidus A."/>
            <person name="Glavina del Rio T."/>
            <person name="Dalin E."/>
            <person name="Tice H."/>
            <person name="Bruce D."/>
            <person name="Goodwin L."/>
            <person name="Pitluck S."/>
            <person name="Peters L."/>
            <person name="Mikhailova N."/>
            <person name="Teshima H."/>
            <person name="Kyrpides N."/>
            <person name="Mavromatis K."/>
            <person name="Ivanova N."/>
            <person name="Markowitz V."/>
            <person name="Cheng J.-F."/>
            <person name="Hugenholtz P."/>
            <person name="Woyke T."/>
            <person name="Wu D."/>
            <person name="Spring S."/>
            <person name="Brambilla E.-M."/>
            <person name="Klenk H.-P."/>
            <person name="Eisen J.A."/>
        </authorList>
    </citation>
    <scope>NUCLEOTIDE SEQUENCE [LARGE SCALE GENOMIC DNA]</scope>
    <source>
        <strain evidence="6 7">DSM 12556</strain>
    </source>
</reference>
<feature type="active site" description="Proton acceptor" evidence="4">
    <location>
        <position position="141"/>
    </location>
</feature>
<gene>
    <name evidence="4" type="primary">hldD</name>
    <name evidence="6" type="ORF">TheveDRAFT_0121</name>
</gene>
<dbReference type="GO" id="GO:0097171">
    <property type="term" value="P:ADP-L-glycero-beta-D-manno-heptose biosynthetic process"/>
    <property type="evidence" value="ECO:0007669"/>
    <property type="project" value="UniProtKB-UniPathway"/>
</dbReference>
<feature type="binding site" evidence="4">
    <location>
        <begin position="10"/>
        <end position="11"/>
    </location>
    <ligand>
        <name>NADP(+)</name>
        <dbReference type="ChEBI" id="CHEBI:58349"/>
    </ligand>
</feature>
<feature type="binding site" evidence="4">
    <location>
        <position position="188"/>
    </location>
    <ligand>
        <name>substrate</name>
    </ligand>
</feature>